<proteinExistence type="predicted"/>
<comment type="caution">
    <text evidence="2">The sequence shown here is derived from an EMBL/GenBank/DDBJ whole genome shotgun (WGS) entry which is preliminary data.</text>
</comment>
<keyword evidence="3" id="KW-1185">Reference proteome</keyword>
<evidence type="ECO:0000256" key="1">
    <source>
        <dbReference type="SAM" id="MobiDB-lite"/>
    </source>
</evidence>
<evidence type="ECO:0000313" key="3">
    <source>
        <dbReference type="Proteomes" id="UP000252519"/>
    </source>
</evidence>
<sequence length="58" mass="6395">MYKNEESYLSIRLMLLGALGAKAYQKMWSSKENVIGVTDPVDPVTDTASPTPRSEVCC</sequence>
<accession>A0A368H6I5</accession>
<dbReference type="Proteomes" id="UP000252519">
    <property type="component" value="Unassembled WGS sequence"/>
</dbReference>
<dbReference type="AlphaFoldDB" id="A0A368H6I5"/>
<dbReference type="EMBL" id="JOJR01000018">
    <property type="protein sequence ID" value="RCN50885.1"/>
    <property type="molecule type" value="Genomic_DNA"/>
</dbReference>
<evidence type="ECO:0000313" key="2">
    <source>
        <dbReference type="EMBL" id="RCN50885.1"/>
    </source>
</evidence>
<reference evidence="2 3" key="1">
    <citation type="submission" date="2014-10" db="EMBL/GenBank/DDBJ databases">
        <title>Draft genome of the hookworm Ancylostoma caninum.</title>
        <authorList>
            <person name="Mitreva M."/>
        </authorList>
    </citation>
    <scope>NUCLEOTIDE SEQUENCE [LARGE SCALE GENOMIC DNA]</scope>
    <source>
        <strain evidence="2 3">Baltimore</strain>
    </source>
</reference>
<organism evidence="2 3">
    <name type="scientific">Ancylostoma caninum</name>
    <name type="common">Dog hookworm</name>
    <dbReference type="NCBI Taxonomy" id="29170"/>
    <lineage>
        <taxon>Eukaryota</taxon>
        <taxon>Metazoa</taxon>
        <taxon>Ecdysozoa</taxon>
        <taxon>Nematoda</taxon>
        <taxon>Chromadorea</taxon>
        <taxon>Rhabditida</taxon>
        <taxon>Rhabditina</taxon>
        <taxon>Rhabditomorpha</taxon>
        <taxon>Strongyloidea</taxon>
        <taxon>Ancylostomatidae</taxon>
        <taxon>Ancylostomatinae</taxon>
        <taxon>Ancylostoma</taxon>
    </lineage>
</organism>
<gene>
    <name evidence="2" type="ORF">ANCCAN_02898</name>
</gene>
<name>A0A368H6I5_ANCCA</name>
<protein>
    <submittedName>
        <fullName evidence="2">Uncharacterized protein</fullName>
    </submittedName>
</protein>
<feature type="region of interest" description="Disordered" evidence="1">
    <location>
        <begin position="39"/>
        <end position="58"/>
    </location>
</feature>